<dbReference type="Proteomes" id="UP000650467">
    <property type="component" value="Unassembled WGS sequence"/>
</dbReference>
<dbReference type="OrthoDB" id="539352at2759"/>
<keyword evidence="3" id="KW-1185">Reference proteome</keyword>
<organism evidence="2 3">
    <name type="scientific">Chlamydomonas incerta</name>
    <dbReference type="NCBI Taxonomy" id="51695"/>
    <lineage>
        <taxon>Eukaryota</taxon>
        <taxon>Viridiplantae</taxon>
        <taxon>Chlorophyta</taxon>
        <taxon>core chlorophytes</taxon>
        <taxon>Chlorophyceae</taxon>
        <taxon>CS clade</taxon>
        <taxon>Chlamydomonadales</taxon>
        <taxon>Chlamydomonadaceae</taxon>
        <taxon>Chlamydomonas</taxon>
    </lineage>
</organism>
<reference evidence="2" key="1">
    <citation type="journal article" date="2020" name="bioRxiv">
        <title>Comparative genomics of Chlamydomonas.</title>
        <authorList>
            <person name="Craig R.J."/>
            <person name="Hasan A.R."/>
            <person name="Ness R.W."/>
            <person name="Keightley P.D."/>
        </authorList>
    </citation>
    <scope>NUCLEOTIDE SEQUENCE</scope>
    <source>
        <strain evidence="2">SAG 7.73</strain>
    </source>
</reference>
<proteinExistence type="predicted"/>
<gene>
    <name evidence="2" type="ORF">HXX76_014325</name>
</gene>
<feature type="compositionally biased region" description="Low complexity" evidence="1">
    <location>
        <begin position="34"/>
        <end position="43"/>
    </location>
</feature>
<dbReference type="EMBL" id="JAEHOC010000063">
    <property type="protein sequence ID" value="KAG2424598.1"/>
    <property type="molecule type" value="Genomic_DNA"/>
</dbReference>
<feature type="region of interest" description="Disordered" evidence="1">
    <location>
        <begin position="34"/>
        <end position="72"/>
    </location>
</feature>
<comment type="caution">
    <text evidence="2">The sequence shown here is derived from an EMBL/GenBank/DDBJ whole genome shotgun (WGS) entry which is preliminary data.</text>
</comment>
<feature type="compositionally biased region" description="Low complexity" evidence="1">
    <location>
        <begin position="58"/>
        <end position="68"/>
    </location>
</feature>
<feature type="compositionally biased region" description="Pro residues" evidence="1">
    <location>
        <begin position="44"/>
        <end position="57"/>
    </location>
</feature>
<protein>
    <submittedName>
        <fullName evidence="2">Uncharacterized protein</fullName>
    </submittedName>
</protein>
<name>A0A835SC85_CHLIN</name>
<dbReference type="AlphaFoldDB" id="A0A835SC85"/>
<accession>A0A835SC85</accession>
<sequence>MQALRFCPQSLLWSGQQGSGRVLRPQVVCCDAARPSVGSQSGSQPPPPAPSSAPSPVPASGAPPVRAATDWAARGRQRTRVEVVAAGVRHGLKAPALEAALDDFEALLPQLAVNLEQMRASDWARVVVDPELPSKLVLIKVAFPALNLEELLTRHPRPLLWSRQTLEQNISEVSKVLHQLPRPEVVLTALPEILDPRQCFSVVATLRKWFPKRDPLEVLQSDPDVVRRAERVDVPLEPVFFDAASQTWTAAGYSREKQEEWQVYIEKEIYKRKPQPIDKQTSVVVGAGGAGGLGGKEAAAAGVGSATGFAAPPEAAVAVEAAAEAARLGLGLGRGAGAGGGPVGQP</sequence>
<evidence type="ECO:0000256" key="1">
    <source>
        <dbReference type="SAM" id="MobiDB-lite"/>
    </source>
</evidence>
<evidence type="ECO:0000313" key="3">
    <source>
        <dbReference type="Proteomes" id="UP000650467"/>
    </source>
</evidence>
<evidence type="ECO:0000313" key="2">
    <source>
        <dbReference type="EMBL" id="KAG2424598.1"/>
    </source>
</evidence>